<evidence type="ECO:0000313" key="5">
    <source>
        <dbReference type="Proteomes" id="UP001597211"/>
    </source>
</evidence>
<sequence>MIRSALPRPNGRLRPVGGGGAGGGGGGPRRRNRRLLLLVLLLLALVWGVLLRWGPSSPFPAPTFNVKEAGAKGDGITDDTGVFLRVLRQAAATGRSTTVIVPPGTYLLALDEPLPLRSGVTLRGLGRPVLKFRAITGARYGFEAVSVQGRRIRIDGIVIDGGARLTRGIGIHSGSSDVQIVGSTVQDLNQPADPKHPLSTTVVAGIMIYGDTTNIAILGCTLTEISAREAAPVARGIMAWSEPGRTIARRVSITGNLISYISPREDADGIYFDQPPSPSPLSDSVISDNVIHHAAKRGIKISAPGVVVKDNRILNPYSGDNRYLLAPKDPLPQDMYAAISVYAGDVTVSGNIIGGPGSYYAAIEADVGTASGVVIEHNVIESGAGQPFPNTSGIRLGRIGGFRITGNAIGGAETPIRLSEEARLALDTGAGTMTENMAK</sequence>
<proteinExistence type="predicted"/>
<name>A0ABW3SCJ2_9BACL</name>
<evidence type="ECO:0000313" key="4">
    <source>
        <dbReference type="EMBL" id="MFD1181945.1"/>
    </source>
</evidence>
<reference evidence="5" key="1">
    <citation type="journal article" date="2019" name="Int. J. Syst. Evol. Microbiol.">
        <title>The Global Catalogue of Microorganisms (GCM) 10K type strain sequencing project: providing services to taxonomists for standard genome sequencing and annotation.</title>
        <authorList>
            <consortium name="The Broad Institute Genomics Platform"/>
            <consortium name="The Broad Institute Genome Sequencing Center for Infectious Disease"/>
            <person name="Wu L."/>
            <person name="Ma J."/>
        </authorList>
    </citation>
    <scope>NUCLEOTIDE SEQUENCE [LARGE SCALE GENOMIC DNA]</scope>
    <source>
        <strain evidence="5">CCUG 48216</strain>
    </source>
</reference>
<keyword evidence="2" id="KW-0812">Transmembrane</keyword>
<protein>
    <submittedName>
        <fullName evidence="4">Glycosyl hydrolase family 28-related protein</fullName>
    </submittedName>
</protein>
<evidence type="ECO:0000259" key="3">
    <source>
        <dbReference type="Pfam" id="PF12708"/>
    </source>
</evidence>
<dbReference type="RefSeq" id="WP_240268948.1">
    <property type="nucleotide sequence ID" value="NZ_JAKSXN010000018.1"/>
</dbReference>
<gene>
    <name evidence="4" type="ORF">ACFQ2Z_11285</name>
</gene>
<feature type="compositionally biased region" description="Low complexity" evidence="1">
    <location>
        <begin position="1"/>
        <end position="15"/>
    </location>
</feature>
<keyword evidence="2" id="KW-1133">Transmembrane helix</keyword>
<accession>A0ABW3SCJ2</accession>
<comment type="caution">
    <text evidence="4">The sequence shown here is derived from an EMBL/GenBank/DDBJ whole genome shotgun (WGS) entry which is preliminary data.</text>
</comment>
<feature type="compositionally biased region" description="Gly residues" evidence="1">
    <location>
        <begin position="16"/>
        <end position="27"/>
    </location>
</feature>
<evidence type="ECO:0000256" key="2">
    <source>
        <dbReference type="SAM" id="Phobius"/>
    </source>
</evidence>
<feature type="region of interest" description="Disordered" evidence="1">
    <location>
        <begin position="1"/>
        <end position="28"/>
    </location>
</feature>
<keyword evidence="5" id="KW-1185">Reference proteome</keyword>
<dbReference type="GO" id="GO:0016787">
    <property type="term" value="F:hydrolase activity"/>
    <property type="evidence" value="ECO:0007669"/>
    <property type="project" value="UniProtKB-KW"/>
</dbReference>
<dbReference type="Gene3D" id="2.160.20.10">
    <property type="entry name" value="Single-stranded right-handed beta-helix, Pectin lyase-like"/>
    <property type="match status" value="1"/>
</dbReference>
<dbReference type="InterPro" id="IPR012334">
    <property type="entry name" value="Pectin_lyas_fold"/>
</dbReference>
<feature type="domain" description="Rhamnogalacturonase A/B/Epimerase-like pectate lyase" evidence="3">
    <location>
        <begin position="64"/>
        <end position="144"/>
    </location>
</feature>
<dbReference type="Proteomes" id="UP001597211">
    <property type="component" value="Unassembled WGS sequence"/>
</dbReference>
<dbReference type="SMART" id="SM00710">
    <property type="entry name" value="PbH1"/>
    <property type="match status" value="6"/>
</dbReference>
<evidence type="ECO:0000256" key="1">
    <source>
        <dbReference type="SAM" id="MobiDB-lite"/>
    </source>
</evidence>
<dbReference type="SUPFAM" id="SSF51126">
    <property type="entry name" value="Pectin lyase-like"/>
    <property type="match status" value="1"/>
</dbReference>
<dbReference type="InterPro" id="IPR024535">
    <property type="entry name" value="RHGA/B-epi-like_pectate_lyase"/>
</dbReference>
<dbReference type="InterPro" id="IPR011050">
    <property type="entry name" value="Pectin_lyase_fold/virulence"/>
</dbReference>
<feature type="transmembrane region" description="Helical" evidence="2">
    <location>
        <begin position="35"/>
        <end position="54"/>
    </location>
</feature>
<organism evidence="4 5">
    <name type="scientific">Paenibacillus timonensis</name>
    <dbReference type="NCBI Taxonomy" id="225915"/>
    <lineage>
        <taxon>Bacteria</taxon>
        <taxon>Bacillati</taxon>
        <taxon>Bacillota</taxon>
        <taxon>Bacilli</taxon>
        <taxon>Bacillales</taxon>
        <taxon>Paenibacillaceae</taxon>
        <taxon>Paenibacillus</taxon>
    </lineage>
</organism>
<dbReference type="InterPro" id="IPR006626">
    <property type="entry name" value="PbH1"/>
</dbReference>
<dbReference type="Pfam" id="PF12708">
    <property type="entry name" value="Pect-lyase_RHGA_epim"/>
    <property type="match status" value="1"/>
</dbReference>
<keyword evidence="4" id="KW-0378">Hydrolase</keyword>
<dbReference type="EMBL" id="JBHTKZ010000018">
    <property type="protein sequence ID" value="MFD1181945.1"/>
    <property type="molecule type" value="Genomic_DNA"/>
</dbReference>
<keyword evidence="2" id="KW-0472">Membrane</keyword>